<evidence type="ECO:0000313" key="2">
    <source>
        <dbReference type="Proteomes" id="UP000317933"/>
    </source>
</evidence>
<dbReference type="EMBL" id="RCZE01000003">
    <property type="protein sequence ID" value="TPG79610.1"/>
    <property type="molecule type" value="Genomic_DNA"/>
</dbReference>
<proteinExistence type="predicted"/>
<dbReference type="Proteomes" id="UP000317933">
    <property type="component" value="Unassembled WGS sequence"/>
</dbReference>
<dbReference type="AlphaFoldDB" id="A0A502I2N2"/>
<accession>A0A502I2N2</accession>
<comment type="caution">
    <text evidence="1">The sequence shown here is derived from an EMBL/GenBank/DDBJ whole genome shotgun (WGS) entry which is preliminary data.</text>
</comment>
<protein>
    <submittedName>
        <fullName evidence="1">Uncharacterized protein</fullName>
    </submittedName>
</protein>
<gene>
    <name evidence="1" type="ORF">EAH78_07220</name>
</gene>
<evidence type="ECO:0000313" key="1">
    <source>
        <dbReference type="EMBL" id="TPG79610.1"/>
    </source>
</evidence>
<name>A0A502I2N2_9PSED</name>
<organism evidence="1 2">
    <name type="scientific">Pseudomonas arsenicoxydans</name>
    <dbReference type="NCBI Taxonomy" id="702115"/>
    <lineage>
        <taxon>Bacteria</taxon>
        <taxon>Pseudomonadati</taxon>
        <taxon>Pseudomonadota</taxon>
        <taxon>Gammaproteobacteria</taxon>
        <taxon>Pseudomonadales</taxon>
        <taxon>Pseudomonadaceae</taxon>
        <taxon>Pseudomonas</taxon>
    </lineage>
</organism>
<sequence>MYERHQANYQPQDRTQPFEIMHSVTDDNLKFSNKKATDAELLKVADKKFTLRHYTTSKDGPPPFNTISSNFELVYRKIKTLQRTQGSNTNQDDWVRLGNTAFTFFLLAIDGEVANRKFLAGATHYAEIDPDNQEQMTAAGLENAEFFASPDLLHTKDLSSAKAIKGPLKDLKALMLASSGLKPISLGRTPAQGLLKAIDDQFSGTLELKLPGSVIVAQWHRI</sequence>
<reference evidence="1 2" key="1">
    <citation type="journal article" date="2019" name="Environ. Microbiol.">
        <title>Species interactions and distinct microbial communities in high Arctic permafrost affected cryosols are associated with the CH4 and CO2 gas fluxes.</title>
        <authorList>
            <person name="Altshuler I."/>
            <person name="Hamel J."/>
            <person name="Turney S."/>
            <person name="Magnuson E."/>
            <person name="Levesque R."/>
            <person name="Greer C."/>
            <person name="Whyte L.G."/>
        </authorList>
    </citation>
    <scope>NUCLEOTIDE SEQUENCE [LARGE SCALE GENOMIC DNA]</scope>
    <source>
        <strain evidence="1 2">E3</strain>
    </source>
</reference>